<dbReference type="AlphaFoldDB" id="A0A0B0PW28"/>
<keyword evidence="1" id="KW-0830">Ubiquinone</keyword>
<proteinExistence type="predicted"/>
<dbReference type="Proteomes" id="UP000032142">
    <property type="component" value="Unassembled WGS sequence"/>
</dbReference>
<sequence>MGNQHSLDFLTRMCPFGRIEARLTRACSCRAQV</sequence>
<organism evidence="1 2">
    <name type="scientific">Gossypium arboreum</name>
    <name type="common">Tree cotton</name>
    <name type="synonym">Gossypium nanking</name>
    <dbReference type="NCBI Taxonomy" id="29729"/>
    <lineage>
        <taxon>Eukaryota</taxon>
        <taxon>Viridiplantae</taxon>
        <taxon>Streptophyta</taxon>
        <taxon>Embryophyta</taxon>
        <taxon>Tracheophyta</taxon>
        <taxon>Spermatophyta</taxon>
        <taxon>Magnoliopsida</taxon>
        <taxon>eudicotyledons</taxon>
        <taxon>Gunneridae</taxon>
        <taxon>Pentapetalae</taxon>
        <taxon>rosids</taxon>
        <taxon>malvids</taxon>
        <taxon>Malvales</taxon>
        <taxon>Malvaceae</taxon>
        <taxon>Malvoideae</taxon>
        <taxon>Gossypium</taxon>
    </lineage>
</organism>
<protein>
    <submittedName>
        <fullName evidence="1">NADH dehydrogenase [ubiquinone] 1 beta subcomplex subunit 2, mitochondrial</fullName>
    </submittedName>
</protein>
<reference evidence="2" key="1">
    <citation type="submission" date="2014-09" db="EMBL/GenBank/DDBJ databases">
        <authorList>
            <person name="Mudge J."/>
            <person name="Ramaraj T."/>
            <person name="Lindquist I.E."/>
            <person name="Bharti A.K."/>
            <person name="Sundararajan A."/>
            <person name="Cameron C.T."/>
            <person name="Woodward J.E."/>
            <person name="May G.D."/>
            <person name="Brubaker C."/>
            <person name="Broadhvest J."/>
            <person name="Wilkins T.A."/>
        </authorList>
    </citation>
    <scope>NUCLEOTIDE SEQUENCE</scope>
    <source>
        <strain evidence="2">cv. AKA8401</strain>
    </source>
</reference>
<name>A0A0B0PW28_GOSAR</name>
<gene>
    <name evidence="1" type="ORF">F383_12104</name>
</gene>
<dbReference type="EMBL" id="KN448517">
    <property type="protein sequence ID" value="KHG29200.1"/>
    <property type="molecule type" value="Genomic_DNA"/>
</dbReference>
<evidence type="ECO:0000313" key="2">
    <source>
        <dbReference type="Proteomes" id="UP000032142"/>
    </source>
</evidence>
<keyword evidence="2" id="KW-1185">Reference proteome</keyword>
<accession>A0A0B0PW28</accession>
<evidence type="ECO:0000313" key="1">
    <source>
        <dbReference type="EMBL" id="KHG29200.1"/>
    </source>
</evidence>